<dbReference type="Gene3D" id="6.10.250.1900">
    <property type="match status" value="1"/>
</dbReference>
<feature type="domain" description="Borealin N-terminal" evidence="12">
    <location>
        <begin position="39"/>
        <end position="94"/>
    </location>
</feature>
<gene>
    <name evidence="14" type="primary">cdca9</name>
</gene>
<evidence type="ECO:0000313" key="14">
    <source>
        <dbReference type="RefSeq" id="XP_012697500.2"/>
    </source>
</evidence>
<keyword evidence="5" id="KW-0132">Cell division</keyword>
<dbReference type="OrthoDB" id="6360905at2759"/>
<evidence type="ECO:0000256" key="1">
    <source>
        <dbReference type="ARBA" id="ARBA00004123"/>
    </source>
</evidence>
<comment type="similarity">
    <text evidence="3">Belongs to the borealin family.</text>
</comment>
<dbReference type="GO" id="GO:0005634">
    <property type="term" value="C:nucleus"/>
    <property type="evidence" value="ECO:0007669"/>
    <property type="project" value="UniProtKB-SubCell"/>
</dbReference>
<feature type="region of interest" description="Disordered" evidence="11">
    <location>
        <begin position="109"/>
        <end position="161"/>
    </location>
</feature>
<keyword evidence="6" id="KW-0498">Mitosis</keyword>
<dbReference type="GO" id="GO:0051233">
    <property type="term" value="C:spindle midzone"/>
    <property type="evidence" value="ECO:0007669"/>
    <property type="project" value="TreeGrafter"/>
</dbReference>
<evidence type="ECO:0000256" key="9">
    <source>
        <dbReference type="ARBA" id="ARBA00023328"/>
    </source>
</evidence>
<dbReference type="InterPro" id="IPR018851">
    <property type="entry name" value="Borealin_N"/>
</dbReference>
<dbReference type="GO" id="GO:0000070">
    <property type="term" value="P:mitotic sister chromatid segregation"/>
    <property type="evidence" value="ECO:0007669"/>
    <property type="project" value="TreeGrafter"/>
</dbReference>
<keyword evidence="4" id="KW-0158">Chromosome</keyword>
<evidence type="ECO:0000256" key="3">
    <source>
        <dbReference type="ARBA" id="ARBA00009914"/>
    </source>
</evidence>
<feature type="region of interest" description="Disordered" evidence="11">
    <location>
        <begin position="176"/>
        <end position="203"/>
    </location>
</feature>
<dbReference type="KEGG" id="char:105913034"/>
<feature type="compositionally biased region" description="Basic residues" evidence="11">
    <location>
        <begin position="118"/>
        <end position="127"/>
    </location>
</feature>
<evidence type="ECO:0000256" key="7">
    <source>
        <dbReference type="ARBA" id="ARBA00023242"/>
    </source>
</evidence>
<proteinExistence type="inferred from homology"/>
<protein>
    <submittedName>
        <fullName evidence="14">Borealin-2</fullName>
    </submittedName>
</protein>
<dbReference type="InterPro" id="IPR018867">
    <property type="entry name" value="Cell_div_borealin"/>
</dbReference>
<feature type="compositionally biased region" description="Basic and acidic residues" evidence="11">
    <location>
        <begin position="144"/>
        <end position="161"/>
    </location>
</feature>
<evidence type="ECO:0000256" key="8">
    <source>
        <dbReference type="ARBA" id="ARBA00023306"/>
    </source>
</evidence>
<dbReference type="PANTHER" id="PTHR16040">
    <property type="entry name" value="AUSTRALIN, ISOFORM A-RELATED"/>
    <property type="match status" value="1"/>
</dbReference>
<evidence type="ECO:0000256" key="4">
    <source>
        <dbReference type="ARBA" id="ARBA00022454"/>
    </source>
</evidence>
<evidence type="ECO:0000256" key="10">
    <source>
        <dbReference type="SAM" id="Coils"/>
    </source>
</evidence>
<name>A0A6P3WFB9_CLUHA</name>
<dbReference type="RefSeq" id="XP_012697500.2">
    <property type="nucleotide sequence ID" value="XM_012842046.2"/>
</dbReference>
<feature type="compositionally biased region" description="Polar residues" evidence="11">
    <location>
        <begin position="131"/>
        <end position="141"/>
    </location>
</feature>
<evidence type="ECO:0000256" key="2">
    <source>
        <dbReference type="ARBA" id="ARBA00004584"/>
    </source>
</evidence>
<dbReference type="Proteomes" id="UP000515152">
    <property type="component" value="Chromosome 1"/>
</dbReference>
<accession>A0A6P3WFB9</accession>
<feature type="coiled-coil region" evidence="10">
    <location>
        <begin position="44"/>
        <end position="75"/>
    </location>
</feature>
<dbReference type="PANTHER" id="PTHR16040:SF10">
    <property type="entry name" value="BOREALIN-2"/>
    <property type="match status" value="1"/>
</dbReference>
<evidence type="ECO:0000256" key="5">
    <source>
        <dbReference type="ARBA" id="ARBA00022618"/>
    </source>
</evidence>
<keyword evidence="7" id="KW-0539">Nucleus</keyword>
<keyword evidence="10" id="KW-0175">Coiled coil</keyword>
<comment type="subcellular location">
    <subcellularLocation>
        <location evidence="2">Chromosome</location>
        <location evidence="2">Centromere</location>
    </subcellularLocation>
    <subcellularLocation>
        <location evidence="1">Nucleus</location>
    </subcellularLocation>
</comment>
<evidence type="ECO:0000259" key="12">
    <source>
        <dbReference type="Pfam" id="PF10444"/>
    </source>
</evidence>
<reference evidence="14" key="1">
    <citation type="submission" date="2025-08" db="UniProtKB">
        <authorList>
            <consortium name="RefSeq"/>
        </authorList>
    </citation>
    <scope>IDENTIFICATION</scope>
</reference>
<evidence type="ECO:0000256" key="11">
    <source>
        <dbReference type="SAM" id="MobiDB-lite"/>
    </source>
</evidence>
<evidence type="ECO:0000256" key="6">
    <source>
        <dbReference type="ARBA" id="ARBA00022776"/>
    </source>
</evidence>
<organism evidence="13 14">
    <name type="scientific">Clupea harengus</name>
    <name type="common">Atlantic herring</name>
    <dbReference type="NCBI Taxonomy" id="7950"/>
    <lineage>
        <taxon>Eukaryota</taxon>
        <taxon>Metazoa</taxon>
        <taxon>Chordata</taxon>
        <taxon>Craniata</taxon>
        <taxon>Vertebrata</taxon>
        <taxon>Euteleostomi</taxon>
        <taxon>Actinopterygii</taxon>
        <taxon>Neopterygii</taxon>
        <taxon>Teleostei</taxon>
        <taxon>Clupei</taxon>
        <taxon>Clupeiformes</taxon>
        <taxon>Clupeoidei</taxon>
        <taxon>Clupeidae</taxon>
        <taxon>Clupea</taxon>
    </lineage>
</organism>
<feature type="region of interest" description="Disordered" evidence="11">
    <location>
        <begin position="1"/>
        <end position="31"/>
    </location>
</feature>
<dbReference type="Pfam" id="PF10444">
    <property type="entry name" value="Nbl1_Borealin_N"/>
    <property type="match status" value="1"/>
</dbReference>
<keyword evidence="13" id="KW-1185">Reference proteome</keyword>
<keyword evidence="9" id="KW-0137">Centromere</keyword>
<dbReference type="GO" id="GO:0032133">
    <property type="term" value="C:chromosome passenger complex"/>
    <property type="evidence" value="ECO:0007669"/>
    <property type="project" value="TreeGrafter"/>
</dbReference>
<dbReference type="GO" id="GO:0000775">
    <property type="term" value="C:chromosome, centromeric region"/>
    <property type="evidence" value="ECO:0007669"/>
    <property type="project" value="UniProtKB-SubCell"/>
</dbReference>
<evidence type="ECO:0000313" key="13">
    <source>
        <dbReference type="Proteomes" id="UP000515152"/>
    </source>
</evidence>
<dbReference type="GeneID" id="105913034"/>
<dbReference type="CTD" id="100151622"/>
<dbReference type="GO" id="GO:0051301">
    <property type="term" value="P:cell division"/>
    <property type="evidence" value="ECO:0007669"/>
    <property type="project" value="UniProtKB-KW"/>
</dbReference>
<keyword evidence="8" id="KW-0131">Cell cycle</keyword>
<sequence length="265" mass="29550">MCYSATMPQRRTRKVSQNSDGQEEGLPSRAQRRQMLQRKKELFIQQFEKEAQERLNEMESNLQQLLATVDRAFKVLIMKTPQSILNTLLKDVIDSADNDQVGEVTIAVEAQSPEMHKPLTRKPSKRGKVSEPSTLKATQSKRAAGPEKRSKAMSMDAKDGKPLRCATTVSAKRTQSRFASVGDMSRPGPKARPISRSVGDDDDMSSKVLPNCVAVITTAQGETLLLSEENKDAFNCAKVDDVALLHMEKLRDLMDHFCNKVKSTI</sequence>
<dbReference type="AlphaFoldDB" id="A0A6P3WFB9"/>